<organism evidence="19 20">
    <name type="scientific">Candidatus Spechtbacteria bacterium RIFCSPHIGHO2_01_FULL_43_30</name>
    <dbReference type="NCBI Taxonomy" id="1802158"/>
    <lineage>
        <taxon>Bacteria</taxon>
        <taxon>Candidatus Spechtiibacteriota</taxon>
    </lineage>
</organism>
<evidence type="ECO:0000256" key="7">
    <source>
        <dbReference type="ARBA" id="ARBA00022839"/>
    </source>
</evidence>
<dbReference type="InterPro" id="IPR011604">
    <property type="entry name" value="PDDEXK-like_dom_sf"/>
</dbReference>
<evidence type="ECO:0000313" key="20">
    <source>
        <dbReference type="Proteomes" id="UP000177932"/>
    </source>
</evidence>
<accession>A0A1G2H4C5</accession>
<evidence type="ECO:0000256" key="12">
    <source>
        <dbReference type="ARBA" id="ARBA00034617"/>
    </source>
</evidence>
<dbReference type="InterPro" id="IPR013986">
    <property type="entry name" value="DExx_box_DNA_helicase_dom_sf"/>
</dbReference>
<keyword evidence="5 15" id="KW-0378">Hydrolase</keyword>
<evidence type="ECO:0000256" key="6">
    <source>
        <dbReference type="ARBA" id="ARBA00022806"/>
    </source>
</evidence>
<dbReference type="GO" id="GO:0005524">
    <property type="term" value="F:ATP binding"/>
    <property type="evidence" value="ECO:0007669"/>
    <property type="project" value="UniProtKB-UniRule"/>
</dbReference>
<dbReference type="InterPro" id="IPR038726">
    <property type="entry name" value="PDDEXK_AddAB-type"/>
</dbReference>
<dbReference type="InterPro" id="IPR000212">
    <property type="entry name" value="DNA_helicase_UvrD/REP"/>
</dbReference>
<evidence type="ECO:0000256" key="15">
    <source>
        <dbReference type="PROSITE-ProRule" id="PRU00560"/>
    </source>
</evidence>
<dbReference type="Proteomes" id="UP000177932">
    <property type="component" value="Unassembled WGS sequence"/>
</dbReference>
<keyword evidence="6 15" id="KW-0347">Helicase</keyword>
<dbReference type="Gene3D" id="1.10.10.160">
    <property type="match status" value="1"/>
</dbReference>
<comment type="similarity">
    <text evidence="1">Belongs to the helicase family. UvrD subfamily.</text>
</comment>
<evidence type="ECO:0000256" key="8">
    <source>
        <dbReference type="ARBA" id="ARBA00022840"/>
    </source>
</evidence>
<keyword evidence="10" id="KW-0234">DNA repair</keyword>
<keyword evidence="7" id="KW-0269">Exonuclease</keyword>
<evidence type="ECO:0000256" key="5">
    <source>
        <dbReference type="ARBA" id="ARBA00022801"/>
    </source>
</evidence>
<keyword evidence="11" id="KW-0413">Isomerase</keyword>
<keyword evidence="8 15" id="KW-0067">ATP-binding</keyword>
<dbReference type="Gene3D" id="3.40.50.300">
    <property type="entry name" value="P-loop containing nucleotide triphosphate hydrolases"/>
    <property type="match status" value="2"/>
</dbReference>
<evidence type="ECO:0000259" key="17">
    <source>
        <dbReference type="PROSITE" id="PS51198"/>
    </source>
</evidence>
<keyword evidence="2" id="KW-0540">Nuclease</keyword>
<dbReference type="GO" id="GO:0004527">
    <property type="term" value="F:exonuclease activity"/>
    <property type="evidence" value="ECO:0007669"/>
    <property type="project" value="UniProtKB-KW"/>
</dbReference>
<dbReference type="Gene3D" id="3.90.320.10">
    <property type="match status" value="1"/>
</dbReference>
<feature type="coiled-coil region" evidence="16">
    <location>
        <begin position="984"/>
        <end position="1011"/>
    </location>
</feature>
<dbReference type="InterPro" id="IPR027417">
    <property type="entry name" value="P-loop_NTPase"/>
</dbReference>
<evidence type="ECO:0000256" key="2">
    <source>
        <dbReference type="ARBA" id="ARBA00022722"/>
    </source>
</evidence>
<dbReference type="GO" id="GO:0043138">
    <property type="term" value="F:3'-5' DNA helicase activity"/>
    <property type="evidence" value="ECO:0007669"/>
    <property type="project" value="UniProtKB-EC"/>
</dbReference>
<evidence type="ECO:0000256" key="13">
    <source>
        <dbReference type="ARBA" id="ARBA00034808"/>
    </source>
</evidence>
<keyword evidence="3 15" id="KW-0547">Nucleotide-binding</keyword>
<comment type="caution">
    <text evidence="19">The sequence shown here is derived from an EMBL/GenBank/DDBJ whole genome shotgun (WGS) entry which is preliminary data.</text>
</comment>
<dbReference type="GO" id="GO:0000725">
    <property type="term" value="P:recombinational repair"/>
    <property type="evidence" value="ECO:0007669"/>
    <property type="project" value="TreeGrafter"/>
</dbReference>
<dbReference type="STRING" id="1802158.A2827_03465"/>
<feature type="domain" description="UvrD-like helicase ATP-binding" evidence="17">
    <location>
        <begin position="30"/>
        <end position="349"/>
    </location>
</feature>
<gene>
    <name evidence="19" type="ORF">A2827_03465</name>
</gene>
<reference evidence="19 20" key="1">
    <citation type="journal article" date="2016" name="Nat. Commun.">
        <title>Thousands of microbial genomes shed light on interconnected biogeochemical processes in an aquifer system.</title>
        <authorList>
            <person name="Anantharaman K."/>
            <person name="Brown C.T."/>
            <person name="Hug L.A."/>
            <person name="Sharon I."/>
            <person name="Castelle C.J."/>
            <person name="Probst A.J."/>
            <person name="Thomas B.C."/>
            <person name="Singh A."/>
            <person name="Wilkins M.J."/>
            <person name="Karaoz U."/>
            <person name="Brodie E.L."/>
            <person name="Williams K.H."/>
            <person name="Hubbard S.S."/>
            <person name="Banfield J.F."/>
        </authorList>
    </citation>
    <scope>NUCLEOTIDE SEQUENCE [LARGE SCALE GENOMIC DNA]</scope>
</reference>
<evidence type="ECO:0000259" key="18">
    <source>
        <dbReference type="PROSITE" id="PS51217"/>
    </source>
</evidence>
<dbReference type="EMBL" id="MHOD01000032">
    <property type="protein sequence ID" value="OGZ57317.1"/>
    <property type="molecule type" value="Genomic_DNA"/>
</dbReference>
<keyword evidence="4" id="KW-0227">DNA damage</keyword>
<feature type="binding site" evidence="15">
    <location>
        <begin position="51"/>
        <end position="58"/>
    </location>
    <ligand>
        <name>ATP</name>
        <dbReference type="ChEBI" id="CHEBI:30616"/>
    </ligand>
</feature>
<evidence type="ECO:0000256" key="11">
    <source>
        <dbReference type="ARBA" id="ARBA00023235"/>
    </source>
</evidence>
<evidence type="ECO:0000313" key="19">
    <source>
        <dbReference type="EMBL" id="OGZ57317.1"/>
    </source>
</evidence>
<comment type="catalytic activity">
    <reaction evidence="12">
        <text>Couples ATP hydrolysis with the unwinding of duplex DNA by translocating in the 3'-5' direction.</text>
        <dbReference type="EC" id="5.6.2.4"/>
    </reaction>
</comment>
<dbReference type="Gene3D" id="1.10.486.10">
    <property type="entry name" value="PCRA, domain 4"/>
    <property type="match status" value="1"/>
</dbReference>
<dbReference type="InterPro" id="IPR014017">
    <property type="entry name" value="DNA_helicase_UvrD-like_C"/>
</dbReference>
<feature type="domain" description="UvrD-like helicase C-terminal" evidence="18">
    <location>
        <begin position="350"/>
        <end position="640"/>
    </location>
</feature>
<evidence type="ECO:0000256" key="14">
    <source>
        <dbReference type="ARBA" id="ARBA00048988"/>
    </source>
</evidence>
<name>A0A1G2H4C5_9BACT</name>
<dbReference type="Pfam" id="PF13361">
    <property type="entry name" value="UvrD_C"/>
    <property type="match status" value="1"/>
</dbReference>
<sequence length="1037" mass="119919">MHYSHTGRKKVRRAKVSNAMNAKEFQQFYSRLNREQKEAVDSLDGPVMVVAGPGTGKTQVLILRTANIMLKGKAKPEEILALTFTDSGVSVMRERLISMLGQAAYHICISTFHSFCNEIIKENPDDFPQFFRKNLVDEISQVGIIEKVILNNNFKLLRPFGNNLMYAESLLNAFSDMKKEGVSPARLNEMVKQQEENFGIMEDLYNEKGPYKGKMKVKYRVLERDIEKNKEVVFAYKKYQEALLERGYDYDDIILCFIERLKSGNILLEKLQEKYRYIMADEHQDANQAQNMVIELLCSAEETPNIFVVGDEKQSIYRFQGANLANFLYFHTKFPMAKIITLKENYRSTQSILDAAGSVAKNNLRKLSGILTKEETGLFSQGIHPEKKVRVYAFKDTNLENYFVAKKIKKLIKSGVAPREISVLYRNNKDSVWIKDMLEKSGVACRVESDEDLLSGEEVRNLFRIMKAVSDFGNSENLSAILSIDFFGIPSLDAYKLIQPRQFLRHIKFNSIHDIMRSSKRMRDLGISKAIRISRAYGKLENLSRYVKDKSAPQALEAILRESGMLKHILLKDDYIERMARVGKLLQLSKRLSAENKYYSIGDFISHMELISAKNLKLRDVRLDIPKNAVRLMTAHRSKGLEFDYVFITGASYGHWGKRRDRKMLKLPLYENIGIGAQSNASYDAEDDERRLFYVALTRARKQVYISYPRLNYDGRELFPCQFITEISDESKEEGTSQIYEDSFARNYGVLFAEKKTPTVREEEKDFLRNIFQNRGLSPTALNNYISCPWKYFYNNLLQIPRAKTKHEMLGTAVHAALKDFFDVLRSKNEAQAGRDYLLECFEQALWKEPIGEHDFTESLEKGKESLARYYENYKDILYKNTVNEFGIKNILLADKVRITGKIDKIEILGNGEVNVVDYKTGKRKTRNALCGLTRNSTGNEKRQLVFYKILMDEMSQSAREKMGFKPIMVSGEIDFVEPEKRTGKLYKEKFVILEEEIRQLKDRILEVSDEILNFSFWERTCGDKGCEYCGMAEMMR</sequence>
<evidence type="ECO:0000256" key="10">
    <source>
        <dbReference type="ARBA" id="ARBA00023204"/>
    </source>
</evidence>
<dbReference type="Pfam" id="PF12705">
    <property type="entry name" value="PDDEXK_1"/>
    <property type="match status" value="1"/>
</dbReference>
<evidence type="ECO:0000256" key="1">
    <source>
        <dbReference type="ARBA" id="ARBA00009922"/>
    </source>
</evidence>
<evidence type="ECO:0000256" key="9">
    <source>
        <dbReference type="ARBA" id="ARBA00023125"/>
    </source>
</evidence>
<dbReference type="Pfam" id="PF00580">
    <property type="entry name" value="UvrD-helicase"/>
    <property type="match status" value="1"/>
</dbReference>
<dbReference type="PROSITE" id="PS51217">
    <property type="entry name" value="UVRD_HELICASE_CTER"/>
    <property type="match status" value="1"/>
</dbReference>
<evidence type="ECO:0000256" key="16">
    <source>
        <dbReference type="SAM" id="Coils"/>
    </source>
</evidence>
<protein>
    <recommendedName>
        <fullName evidence="13">DNA 3'-5' helicase</fullName>
        <ecNumber evidence="13">5.6.2.4</ecNumber>
    </recommendedName>
</protein>
<keyword evidence="16" id="KW-0175">Coiled coil</keyword>
<evidence type="ECO:0000256" key="3">
    <source>
        <dbReference type="ARBA" id="ARBA00022741"/>
    </source>
</evidence>
<evidence type="ECO:0000256" key="4">
    <source>
        <dbReference type="ARBA" id="ARBA00022763"/>
    </source>
</evidence>
<dbReference type="PANTHER" id="PTHR11070">
    <property type="entry name" value="UVRD / RECB / PCRA DNA HELICASE FAMILY MEMBER"/>
    <property type="match status" value="1"/>
</dbReference>
<dbReference type="PROSITE" id="PS51198">
    <property type="entry name" value="UVRD_HELICASE_ATP_BIND"/>
    <property type="match status" value="1"/>
</dbReference>
<dbReference type="GO" id="GO:0003677">
    <property type="term" value="F:DNA binding"/>
    <property type="evidence" value="ECO:0007669"/>
    <property type="project" value="UniProtKB-KW"/>
</dbReference>
<proteinExistence type="inferred from homology"/>
<dbReference type="EC" id="5.6.2.4" evidence="13"/>
<comment type="catalytic activity">
    <reaction evidence="14">
        <text>ATP + H2O = ADP + phosphate + H(+)</text>
        <dbReference type="Rhea" id="RHEA:13065"/>
        <dbReference type="ChEBI" id="CHEBI:15377"/>
        <dbReference type="ChEBI" id="CHEBI:15378"/>
        <dbReference type="ChEBI" id="CHEBI:30616"/>
        <dbReference type="ChEBI" id="CHEBI:43474"/>
        <dbReference type="ChEBI" id="CHEBI:456216"/>
        <dbReference type="EC" id="5.6.2.4"/>
    </reaction>
</comment>
<dbReference type="PANTHER" id="PTHR11070:SF2">
    <property type="entry name" value="ATP-DEPENDENT DNA HELICASE SRS2"/>
    <property type="match status" value="1"/>
</dbReference>
<dbReference type="SUPFAM" id="SSF52540">
    <property type="entry name" value="P-loop containing nucleoside triphosphate hydrolases"/>
    <property type="match status" value="1"/>
</dbReference>
<dbReference type="InterPro" id="IPR014016">
    <property type="entry name" value="UvrD-like_ATP-bd"/>
</dbReference>
<dbReference type="CDD" id="cd17932">
    <property type="entry name" value="DEXQc_UvrD"/>
    <property type="match status" value="1"/>
</dbReference>
<dbReference type="AlphaFoldDB" id="A0A1G2H4C5"/>
<keyword evidence="9" id="KW-0238">DNA-binding</keyword>